<accession>A0A0M3HGP5</accession>
<name>A0A0M3HGP5_ASCLU</name>
<evidence type="ECO:0000313" key="2">
    <source>
        <dbReference type="WBParaSite" id="ALUE_0000069001-mRNA-1"/>
    </source>
</evidence>
<evidence type="ECO:0000313" key="1">
    <source>
        <dbReference type="Proteomes" id="UP000036681"/>
    </source>
</evidence>
<reference evidence="2" key="1">
    <citation type="submission" date="2017-02" db="UniProtKB">
        <authorList>
            <consortium name="WormBaseParasite"/>
        </authorList>
    </citation>
    <scope>IDENTIFICATION</scope>
</reference>
<proteinExistence type="predicted"/>
<dbReference type="AlphaFoldDB" id="A0A0M3HGP5"/>
<organism evidence="1 2">
    <name type="scientific">Ascaris lumbricoides</name>
    <name type="common">Giant roundworm</name>
    <dbReference type="NCBI Taxonomy" id="6252"/>
    <lineage>
        <taxon>Eukaryota</taxon>
        <taxon>Metazoa</taxon>
        <taxon>Ecdysozoa</taxon>
        <taxon>Nematoda</taxon>
        <taxon>Chromadorea</taxon>
        <taxon>Rhabditida</taxon>
        <taxon>Spirurina</taxon>
        <taxon>Ascaridomorpha</taxon>
        <taxon>Ascaridoidea</taxon>
        <taxon>Ascarididae</taxon>
        <taxon>Ascaris</taxon>
    </lineage>
</organism>
<sequence length="65" mass="7933">MWTKFRHRAINFFMPAFRKLWLEEEDTGQDKLIDELTTNEEEVEQTHIKFSDDDVLLTDESREEK</sequence>
<dbReference type="Proteomes" id="UP000036681">
    <property type="component" value="Unplaced"/>
</dbReference>
<protein>
    <submittedName>
        <fullName evidence="2">Uncharacterized protein</fullName>
    </submittedName>
</protein>
<keyword evidence="1" id="KW-1185">Reference proteome</keyword>
<dbReference type="WBParaSite" id="ALUE_0000069001-mRNA-1">
    <property type="protein sequence ID" value="ALUE_0000069001-mRNA-1"/>
    <property type="gene ID" value="ALUE_0000069001"/>
</dbReference>